<sequence length="468" mass="50191">MQKVLTLAFLGMTLPSFTALAASDETPPFAPPIVLHNSNGENAQWTGIGRLTWQNRRCIATLLDSRDEPSNSSGPAYVLTAGHCVGGINGKIITDQPIRGSVTFNYFVDTTEQRHIAPLKQVVWSSLQGADLALLELDTTLKHLLDQGITPRKLGPSPASGAQVQLIGEPSSIDQGLRLSTCVERFASISRVASWVWRNTRRNDCQGFDEGASGSPIFDAASQRLVSVVNSLHGTEIGAIPVGRVQGCFAKGQVDLDSSNCQLLPGFQLQPQGGTFKSVAKARTLADGSLEQARWGFSFLIDTPRYRYKVTQDALACEDPAGYSGTIPASEALINDPIGPAPGTYYLCLVGVQSEDQLPWPALMANSLSLAVELLPSAKPSPQVSTVRLDNGGIRVTWARDPEIVFYRVKRGDPATTDCADPSGYRLLPGYSRDIPASALPLKLCTVAIDLAKQSSPARSDLLQATAF</sequence>
<dbReference type="SUPFAM" id="SSF50494">
    <property type="entry name" value="Trypsin-like serine proteases"/>
    <property type="match status" value="1"/>
</dbReference>
<reference evidence="2 3" key="2">
    <citation type="journal article" date="2021" name="Microorganisms">
        <title>The Ever-Expanding Pseudomonas Genus: Description of 43 New Species and Partition of the Pseudomonas putida Group.</title>
        <authorList>
            <person name="Girard L."/>
            <person name="Lood C."/>
            <person name="Hofte M."/>
            <person name="Vandamme P."/>
            <person name="Rokni-Zadeh H."/>
            <person name="van Noort V."/>
            <person name="Lavigne R."/>
            <person name="De Mot R."/>
        </authorList>
    </citation>
    <scope>NUCLEOTIDE SEQUENCE [LARGE SCALE GENOMIC DNA]</scope>
    <source>
        <strain evidence="2 3">RW9S1A</strain>
    </source>
</reference>
<dbReference type="PROSITE" id="PS00134">
    <property type="entry name" value="TRYPSIN_HIS"/>
    <property type="match status" value="1"/>
</dbReference>
<dbReference type="EMBL" id="CP077095">
    <property type="protein sequence ID" value="QXI38186.1"/>
    <property type="molecule type" value="Genomic_DNA"/>
</dbReference>
<dbReference type="Gene3D" id="2.40.10.10">
    <property type="entry name" value="Trypsin-like serine proteases"/>
    <property type="match status" value="2"/>
</dbReference>
<dbReference type="GO" id="GO:0004252">
    <property type="term" value="F:serine-type endopeptidase activity"/>
    <property type="evidence" value="ECO:0007669"/>
    <property type="project" value="InterPro"/>
</dbReference>
<keyword evidence="3" id="KW-1185">Reference proteome</keyword>
<dbReference type="InterPro" id="IPR043504">
    <property type="entry name" value="Peptidase_S1_PA_chymotrypsin"/>
</dbReference>
<reference evidence="2 3" key="1">
    <citation type="journal article" date="2020" name="Microorganisms">
        <title>Reliable Identification of Environmental Pseudomonas Isolates Using the rpoD Gene.</title>
        <authorList>
            <consortium name="The Broad Institute Genome Sequencing Platform"/>
            <person name="Girard L."/>
            <person name="Lood C."/>
            <person name="Rokni-Zadeh H."/>
            <person name="van Noort V."/>
            <person name="Lavigne R."/>
            <person name="De Mot R."/>
        </authorList>
    </citation>
    <scope>NUCLEOTIDE SEQUENCE [LARGE SCALE GENOMIC DNA]</scope>
    <source>
        <strain evidence="2 3">RW9S1A</strain>
    </source>
</reference>
<dbReference type="GO" id="GO:0006508">
    <property type="term" value="P:proteolysis"/>
    <property type="evidence" value="ECO:0007669"/>
    <property type="project" value="InterPro"/>
</dbReference>
<evidence type="ECO:0000256" key="1">
    <source>
        <dbReference type="SAM" id="SignalP"/>
    </source>
</evidence>
<dbReference type="AlphaFoldDB" id="A0A9E6PXB5"/>
<protein>
    <submittedName>
        <fullName evidence="2">Trypsin-like peptidase domain-containing protein</fullName>
    </submittedName>
</protein>
<dbReference type="KEGG" id="pxn:HU772_023145"/>
<dbReference type="RefSeq" id="WP_186656579.1">
    <property type="nucleotide sequence ID" value="NZ_CP077095.1"/>
</dbReference>
<keyword evidence="1" id="KW-0732">Signal</keyword>
<feature type="signal peptide" evidence="1">
    <location>
        <begin position="1"/>
        <end position="21"/>
    </location>
</feature>
<proteinExistence type="predicted"/>
<organism evidence="2 3">
    <name type="scientific">Pseudomonas xantholysinigenes</name>
    <dbReference type="NCBI Taxonomy" id="2745490"/>
    <lineage>
        <taxon>Bacteria</taxon>
        <taxon>Pseudomonadati</taxon>
        <taxon>Pseudomonadota</taxon>
        <taxon>Gammaproteobacteria</taxon>
        <taxon>Pseudomonadales</taxon>
        <taxon>Pseudomonadaceae</taxon>
        <taxon>Pseudomonas</taxon>
    </lineage>
</organism>
<name>A0A9E6PXB5_9PSED</name>
<feature type="chain" id="PRO_5038352873" evidence="1">
    <location>
        <begin position="22"/>
        <end position="468"/>
    </location>
</feature>
<gene>
    <name evidence="2" type="ORF">HU772_023145</name>
</gene>
<evidence type="ECO:0000313" key="3">
    <source>
        <dbReference type="Proteomes" id="UP000633418"/>
    </source>
</evidence>
<dbReference type="InterPro" id="IPR009003">
    <property type="entry name" value="Peptidase_S1_PA"/>
</dbReference>
<dbReference type="InterPro" id="IPR018114">
    <property type="entry name" value="TRYPSIN_HIS"/>
</dbReference>
<dbReference type="Proteomes" id="UP000633418">
    <property type="component" value="Chromosome"/>
</dbReference>
<accession>A0A9E6PXB5</accession>
<dbReference type="Pfam" id="PF13365">
    <property type="entry name" value="Trypsin_2"/>
    <property type="match status" value="1"/>
</dbReference>
<evidence type="ECO:0000313" key="2">
    <source>
        <dbReference type="EMBL" id="QXI38186.1"/>
    </source>
</evidence>